<sequence>MTLNKTLLFFICLVALASCKKDDNLEVDDIPGLGGDEWVANSTDKWIYDNLTKPFNISVKYKWDPHEVSDQYILRDFVPAKEEVLIPLMESVKKVWADNYIAEKDSVFFKRYAAKFFSLFGSAIYNVSNGTKVLGIAEGGKKINLLEVNTFKTNKMAGYKASDSTQAKMAFHTVHHEAAHILHQTVLYPLEYKRINVGMYTTNWVNYTDQVARQDGFITAYSMQDPNEDFVEMVSMMLVEGRGGFNAMLASINAISEKGTTPDQARAKLRLKESIVVNYFKTVWGIDFYSLQTRVRAAVESYIY</sequence>
<dbReference type="EMBL" id="SDHZ01000001">
    <property type="protein sequence ID" value="RXK86501.1"/>
    <property type="molecule type" value="Genomic_DNA"/>
</dbReference>
<dbReference type="NCBIfam" id="TIGR04549">
    <property type="entry name" value="LP_HExxH_w_tonB"/>
    <property type="match status" value="1"/>
</dbReference>
<dbReference type="InterPro" id="IPR030890">
    <property type="entry name" value="LP_HExxH_w_TonB"/>
</dbReference>
<dbReference type="PROSITE" id="PS51257">
    <property type="entry name" value="PROKAR_LIPOPROTEIN"/>
    <property type="match status" value="1"/>
</dbReference>
<organism evidence="1 2">
    <name type="scientific">Filimonas effusa</name>
    <dbReference type="NCBI Taxonomy" id="2508721"/>
    <lineage>
        <taxon>Bacteria</taxon>
        <taxon>Pseudomonadati</taxon>
        <taxon>Bacteroidota</taxon>
        <taxon>Chitinophagia</taxon>
        <taxon>Chitinophagales</taxon>
        <taxon>Chitinophagaceae</taxon>
        <taxon>Filimonas</taxon>
    </lineage>
</organism>
<dbReference type="AlphaFoldDB" id="A0A4Q1DAR6"/>
<evidence type="ECO:0000313" key="2">
    <source>
        <dbReference type="Proteomes" id="UP000290545"/>
    </source>
</evidence>
<dbReference type="Pfam" id="PF15890">
    <property type="entry name" value="Peptidase_Mx1"/>
    <property type="match status" value="1"/>
</dbReference>
<name>A0A4Q1DAR6_9BACT</name>
<evidence type="ECO:0000313" key="1">
    <source>
        <dbReference type="EMBL" id="RXK86501.1"/>
    </source>
</evidence>
<evidence type="ECO:0008006" key="3">
    <source>
        <dbReference type="Google" id="ProtNLM"/>
    </source>
</evidence>
<accession>A0A4Q1DAR6</accession>
<reference evidence="1 2" key="1">
    <citation type="submission" date="2019-01" db="EMBL/GenBank/DDBJ databases">
        <title>Filimonas sp. strain TTM-71.</title>
        <authorList>
            <person name="Chen W.-M."/>
        </authorList>
    </citation>
    <scope>NUCLEOTIDE SEQUENCE [LARGE SCALE GENOMIC DNA]</scope>
    <source>
        <strain evidence="1 2">TTM-71</strain>
    </source>
</reference>
<protein>
    <recommendedName>
        <fullName evidence="3">Substrate import-associated zinc metallohydrolase lipoprotein</fullName>
    </recommendedName>
</protein>
<dbReference type="OrthoDB" id="1113652at2"/>
<keyword evidence="2" id="KW-1185">Reference proteome</keyword>
<gene>
    <name evidence="1" type="ORF">ESB13_06755</name>
</gene>
<comment type="caution">
    <text evidence="1">The sequence shown here is derived from an EMBL/GenBank/DDBJ whole genome shotgun (WGS) entry which is preliminary data.</text>
</comment>
<dbReference type="Proteomes" id="UP000290545">
    <property type="component" value="Unassembled WGS sequence"/>
</dbReference>
<proteinExistence type="predicted"/>
<dbReference type="RefSeq" id="WP_129002250.1">
    <property type="nucleotide sequence ID" value="NZ_SDHZ01000001.1"/>
</dbReference>
<dbReference type="Gene3D" id="3.40.390.70">
    <property type="match status" value="1"/>
</dbReference>